<keyword evidence="1" id="KW-0472">Membrane</keyword>
<sequence>MNVMNRVIRLCGFAFLLSLTILTVNVNTSKAQCAMCTLNAEQSVKDGNTQGKGLNKGILFLLAMPYIAVGTIGYLWYKKYRKKQAHIGLTHDPVNLN</sequence>
<evidence type="ECO:0000256" key="1">
    <source>
        <dbReference type="SAM" id="Phobius"/>
    </source>
</evidence>
<keyword evidence="1" id="KW-1133">Transmembrane helix</keyword>
<proteinExistence type="predicted"/>
<evidence type="ECO:0000313" key="3">
    <source>
        <dbReference type="Proteomes" id="UP000199421"/>
    </source>
</evidence>
<feature type="transmembrane region" description="Helical" evidence="1">
    <location>
        <begin position="57"/>
        <end position="77"/>
    </location>
</feature>
<dbReference type="Proteomes" id="UP000199421">
    <property type="component" value="Unassembled WGS sequence"/>
</dbReference>
<name>A0A1H7VM12_OLID1</name>
<keyword evidence="1" id="KW-0812">Transmembrane</keyword>
<organism evidence="2 3">
    <name type="scientific">Olivibacter domesticus</name>
    <name type="common">Pseudosphingobacterium domesticum</name>
    <dbReference type="NCBI Taxonomy" id="407022"/>
    <lineage>
        <taxon>Bacteria</taxon>
        <taxon>Pseudomonadati</taxon>
        <taxon>Bacteroidota</taxon>
        <taxon>Sphingobacteriia</taxon>
        <taxon>Sphingobacteriales</taxon>
        <taxon>Sphingobacteriaceae</taxon>
        <taxon>Olivibacter</taxon>
    </lineage>
</organism>
<reference evidence="3" key="1">
    <citation type="submission" date="2016-10" db="EMBL/GenBank/DDBJ databases">
        <authorList>
            <person name="Varghese N."/>
            <person name="Submissions S."/>
        </authorList>
    </citation>
    <scope>NUCLEOTIDE SEQUENCE [LARGE SCALE GENOMIC DNA]</scope>
    <source>
        <strain evidence="3">DSM 18733</strain>
    </source>
</reference>
<dbReference type="STRING" id="407022.SAMN05661044_04253"/>
<evidence type="ECO:0000313" key="2">
    <source>
        <dbReference type="EMBL" id="SEM10283.1"/>
    </source>
</evidence>
<gene>
    <name evidence="2" type="ORF">SAMN05661044_04253</name>
</gene>
<protein>
    <submittedName>
        <fullName evidence="2">Uncharacterized protein</fullName>
    </submittedName>
</protein>
<accession>A0A1H7VM12</accession>
<dbReference type="AlphaFoldDB" id="A0A1H7VM12"/>
<dbReference type="EMBL" id="FOAF01000007">
    <property type="protein sequence ID" value="SEM10283.1"/>
    <property type="molecule type" value="Genomic_DNA"/>
</dbReference>
<keyword evidence="3" id="KW-1185">Reference proteome</keyword>